<accession>Q6LS86</accession>
<protein>
    <submittedName>
        <fullName evidence="1">Uncharacterized protein</fullName>
    </submittedName>
</protein>
<name>Q6LS86_PHOPR</name>
<dbReference type="HOGENOM" id="CLU_2509815_0_0_6"/>
<dbReference type="AlphaFoldDB" id="Q6LS86"/>
<evidence type="ECO:0000313" key="2">
    <source>
        <dbReference type="Proteomes" id="UP000000593"/>
    </source>
</evidence>
<sequence length="100" mass="11074">MHLRLDLVKQSMTTRKQVSNMTIANKLLSPAIEAQAKREGALNALEAVYVKARYARFKKVNWGGRIFDGIQFGDGSLIAVKPGAFNRLTLVSVEHESMLG</sequence>
<gene>
    <name evidence="1" type="ordered locus">PBPRA1429</name>
</gene>
<evidence type="ECO:0000313" key="1">
    <source>
        <dbReference type="EMBL" id="CAG19840.1"/>
    </source>
</evidence>
<dbReference type="Proteomes" id="UP000000593">
    <property type="component" value="Chromosome 1"/>
</dbReference>
<dbReference type="STRING" id="298386.PBPRA1429"/>
<keyword evidence="2" id="KW-1185">Reference proteome</keyword>
<dbReference type="eggNOG" id="ENOG5031NBG">
    <property type="taxonomic scope" value="Bacteria"/>
</dbReference>
<proteinExistence type="predicted"/>
<reference evidence="2" key="1">
    <citation type="journal article" date="2005" name="Science">
        <title>Life at depth: Photobacterium profundum genome sequence and expression analysis.</title>
        <authorList>
            <person name="Vezzi A."/>
            <person name="Campanaro S."/>
            <person name="D'Angelo M."/>
            <person name="Simonato F."/>
            <person name="Vitulo N."/>
            <person name="Lauro F.M."/>
            <person name="Cestaro A."/>
            <person name="Malacrida G."/>
            <person name="Simionati B."/>
            <person name="Cannata N."/>
            <person name="Romualdi C."/>
            <person name="Bartlett D.H."/>
            <person name="Valle G."/>
        </authorList>
    </citation>
    <scope>NUCLEOTIDE SEQUENCE [LARGE SCALE GENOMIC DNA]</scope>
    <source>
        <strain evidence="2">ATCC BAA-1253 / SS9</strain>
    </source>
</reference>
<organism evidence="1 2">
    <name type="scientific">Photobacterium profundum (strain SS9)</name>
    <dbReference type="NCBI Taxonomy" id="298386"/>
    <lineage>
        <taxon>Bacteria</taxon>
        <taxon>Pseudomonadati</taxon>
        <taxon>Pseudomonadota</taxon>
        <taxon>Gammaproteobacteria</taxon>
        <taxon>Vibrionales</taxon>
        <taxon>Vibrionaceae</taxon>
        <taxon>Photobacterium</taxon>
    </lineage>
</organism>
<dbReference type="EMBL" id="CR378667">
    <property type="protein sequence ID" value="CAG19840.1"/>
    <property type="molecule type" value="Genomic_DNA"/>
</dbReference>
<dbReference type="KEGG" id="ppr:PBPRA1429"/>